<accession>A0A445MG27</accession>
<sequence length="262" mass="29499">MVDPPQISKSIELLLRLYHFSPRGEKKRLPEWGERMRRRLTYRYVPVYQHIVGTGTGLIPGAIDPAAGEGRMERRWRRQRRSLAEACRLRSPEMRGPHIFRNNMDVGFAQQAAVGGAAVSMALAHELSSTGLHVTDNTVGDRHRRSATMKRTKIEAFMMKLEKLQASMADGGLESKAKGRRTLFIGHNGMWRRGQKKDAMLREKVHQRGGLNHGPVKSSLETLHPCFTLDPAAVITVCTYCLQKSTRSGHLLKHTISTLVSQ</sequence>
<protein>
    <submittedName>
        <fullName evidence="1">Uncharacterized protein</fullName>
    </submittedName>
</protein>
<dbReference type="EMBL" id="KV875843">
    <property type="protein sequence ID" value="RZR73173.1"/>
    <property type="molecule type" value="Genomic_DNA"/>
</dbReference>
<gene>
    <name evidence="1" type="ORF">BHM03_00020989</name>
</gene>
<reference evidence="1" key="1">
    <citation type="journal article" date="2018" name="Data Brief">
        <title>Genome sequence data from 17 accessions of Ensete ventricosum, a staple food crop for millions in Ethiopia.</title>
        <authorList>
            <person name="Yemataw Z."/>
            <person name="Muzemil S."/>
            <person name="Ambachew D."/>
            <person name="Tripathi L."/>
            <person name="Tesfaye K."/>
            <person name="Chala A."/>
            <person name="Farbos A."/>
            <person name="O'Neill P."/>
            <person name="Moore K."/>
            <person name="Grant M."/>
            <person name="Studholme D.J."/>
        </authorList>
    </citation>
    <scope>NUCLEOTIDE SEQUENCE [LARGE SCALE GENOMIC DNA]</scope>
    <source>
        <tissue evidence="1">Leaf</tissue>
    </source>
</reference>
<proteinExistence type="predicted"/>
<evidence type="ECO:0000313" key="1">
    <source>
        <dbReference type="EMBL" id="RZR73173.1"/>
    </source>
</evidence>
<dbReference type="Proteomes" id="UP000290560">
    <property type="component" value="Unassembled WGS sequence"/>
</dbReference>
<organism evidence="1">
    <name type="scientific">Ensete ventricosum</name>
    <name type="common">Abyssinian banana</name>
    <name type="synonym">Musa ensete</name>
    <dbReference type="NCBI Taxonomy" id="4639"/>
    <lineage>
        <taxon>Eukaryota</taxon>
        <taxon>Viridiplantae</taxon>
        <taxon>Streptophyta</taxon>
        <taxon>Embryophyta</taxon>
        <taxon>Tracheophyta</taxon>
        <taxon>Spermatophyta</taxon>
        <taxon>Magnoliopsida</taxon>
        <taxon>Liliopsida</taxon>
        <taxon>Zingiberales</taxon>
        <taxon>Musaceae</taxon>
        <taxon>Ensete</taxon>
    </lineage>
</organism>
<name>A0A445MG27_ENSVE</name>
<dbReference type="AlphaFoldDB" id="A0A445MG27"/>